<dbReference type="FunFam" id="1.10.10.10:FF:000001">
    <property type="entry name" value="LysR family transcriptional regulator"/>
    <property type="match status" value="1"/>
</dbReference>
<gene>
    <name evidence="6" type="ORF">IFJ75_13640</name>
</gene>
<dbReference type="InterPro" id="IPR036388">
    <property type="entry name" value="WH-like_DNA-bd_sf"/>
</dbReference>
<evidence type="ECO:0000256" key="2">
    <source>
        <dbReference type="ARBA" id="ARBA00023015"/>
    </source>
</evidence>
<dbReference type="KEGG" id="bgoe:IFJ75_13640"/>
<dbReference type="PANTHER" id="PTHR30346">
    <property type="entry name" value="TRANSCRIPTIONAL DUAL REGULATOR HCAR-RELATED"/>
    <property type="match status" value="1"/>
</dbReference>
<keyword evidence="3" id="KW-0238">DNA-binding</keyword>
<dbReference type="GO" id="GO:0003700">
    <property type="term" value="F:DNA-binding transcription factor activity"/>
    <property type="evidence" value="ECO:0007669"/>
    <property type="project" value="InterPro"/>
</dbReference>
<organism evidence="6 7">
    <name type="scientific">Brevundimonas goettingensis</name>
    <dbReference type="NCBI Taxonomy" id="2774190"/>
    <lineage>
        <taxon>Bacteria</taxon>
        <taxon>Pseudomonadati</taxon>
        <taxon>Pseudomonadota</taxon>
        <taxon>Alphaproteobacteria</taxon>
        <taxon>Caulobacterales</taxon>
        <taxon>Caulobacteraceae</taxon>
        <taxon>Brevundimonas</taxon>
    </lineage>
</organism>
<keyword evidence="4" id="KW-0804">Transcription</keyword>
<dbReference type="GO" id="GO:0003677">
    <property type="term" value="F:DNA binding"/>
    <property type="evidence" value="ECO:0007669"/>
    <property type="project" value="UniProtKB-KW"/>
</dbReference>
<evidence type="ECO:0000259" key="5">
    <source>
        <dbReference type="PROSITE" id="PS50931"/>
    </source>
</evidence>
<comment type="similarity">
    <text evidence="1">Belongs to the LysR transcriptional regulatory family.</text>
</comment>
<accession>A0A975GUL9</accession>
<dbReference type="RefSeq" id="WP_207868731.1">
    <property type="nucleotide sequence ID" value="NZ_CP062222.1"/>
</dbReference>
<dbReference type="EMBL" id="CP062222">
    <property type="protein sequence ID" value="QTC90312.1"/>
    <property type="molecule type" value="Genomic_DNA"/>
</dbReference>
<dbReference type="GO" id="GO:0032993">
    <property type="term" value="C:protein-DNA complex"/>
    <property type="evidence" value="ECO:0007669"/>
    <property type="project" value="TreeGrafter"/>
</dbReference>
<dbReference type="InterPro" id="IPR036390">
    <property type="entry name" value="WH_DNA-bd_sf"/>
</dbReference>
<sequence length="304" mass="31856">MIGVAVPTLDITSLRWSVTVAQTGGFRRAAEQLGVDQSAVSRRVRHLEDGLGVSLFQRSARGVTLTNAGVEFIAVVESALTLLSAAVTDARAAGAGQKGRLRIGLTAPSIGDFLLALLERFRGAHPRVRIEVSDGSADEHIAAVADRRLDLAVLPGGTTVTGLDVSELWREPLQIAVPKSHRLSAAEVIGLGDVRADHLLVSTRDLGHRDIARLTEAAGTPFDLESTDVGVIVLIGMTRLNLGLAVVSAGAMAAARLPDDVVVRPLGSAELSAPFAAAWSAANDNPALRRFVSTARAMRPARPG</sequence>
<dbReference type="PRINTS" id="PR00039">
    <property type="entry name" value="HTHLYSR"/>
</dbReference>
<dbReference type="PROSITE" id="PS50931">
    <property type="entry name" value="HTH_LYSR"/>
    <property type="match status" value="1"/>
</dbReference>
<feature type="domain" description="HTH lysR-type" evidence="5">
    <location>
        <begin position="9"/>
        <end position="66"/>
    </location>
</feature>
<dbReference type="Pfam" id="PF00126">
    <property type="entry name" value="HTH_1"/>
    <property type="match status" value="1"/>
</dbReference>
<evidence type="ECO:0000256" key="1">
    <source>
        <dbReference type="ARBA" id="ARBA00009437"/>
    </source>
</evidence>
<dbReference type="AlphaFoldDB" id="A0A975GUL9"/>
<keyword evidence="7" id="KW-1185">Reference proteome</keyword>
<evidence type="ECO:0000313" key="6">
    <source>
        <dbReference type="EMBL" id="QTC90312.1"/>
    </source>
</evidence>
<evidence type="ECO:0000256" key="3">
    <source>
        <dbReference type="ARBA" id="ARBA00023125"/>
    </source>
</evidence>
<name>A0A975GUL9_9CAUL</name>
<evidence type="ECO:0000313" key="7">
    <source>
        <dbReference type="Proteomes" id="UP000663918"/>
    </source>
</evidence>
<dbReference type="CDD" id="cd08414">
    <property type="entry name" value="PBP2_LTTR_aromatics_like"/>
    <property type="match status" value="1"/>
</dbReference>
<evidence type="ECO:0000256" key="4">
    <source>
        <dbReference type="ARBA" id="ARBA00023163"/>
    </source>
</evidence>
<proteinExistence type="inferred from homology"/>
<dbReference type="SUPFAM" id="SSF46785">
    <property type="entry name" value="Winged helix' DNA-binding domain"/>
    <property type="match status" value="1"/>
</dbReference>
<reference evidence="6" key="1">
    <citation type="submission" date="2020-09" db="EMBL/GenBank/DDBJ databases">
        <title>Brevundimonas sp. LVF2 isolated from a puddle in Goettingen, Germany.</title>
        <authorList>
            <person name="Friedrich I."/>
            <person name="Klassen A."/>
            <person name="Hannes N."/>
            <person name="Schneider D."/>
            <person name="Hertel R."/>
            <person name="Daniel R."/>
        </authorList>
    </citation>
    <scope>NUCLEOTIDE SEQUENCE</scope>
    <source>
        <strain evidence="6">LVF2</strain>
    </source>
</reference>
<dbReference type="PANTHER" id="PTHR30346:SF0">
    <property type="entry name" value="HCA OPERON TRANSCRIPTIONAL ACTIVATOR HCAR"/>
    <property type="match status" value="1"/>
</dbReference>
<dbReference type="InterPro" id="IPR005119">
    <property type="entry name" value="LysR_subst-bd"/>
</dbReference>
<dbReference type="Proteomes" id="UP000663918">
    <property type="component" value="Chromosome"/>
</dbReference>
<dbReference type="Gene3D" id="3.40.190.10">
    <property type="entry name" value="Periplasmic binding protein-like II"/>
    <property type="match status" value="2"/>
</dbReference>
<dbReference type="Gene3D" id="1.10.10.10">
    <property type="entry name" value="Winged helix-like DNA-binding domain superfamily/Winged helix DNA-binding domain"/>
    <property type="match status" value="1"/>
</dbReference>
<protein>
    <submittedName>
        <fullName evidence="6">LysR family transcriptional regulator</fullName>
    </submittedName>
</protein>
<keyword evidence="2" id="KW-0805">Transcription regulation</keyword>
<dbReference type="InterPro" id="IPR000847">
    <property type="entry name" value="LysR_HTH_N"/>
</dbReference>
<dbReference type="SUPFAM" id="SSF53850">
    <property type="entry name" value="Periplasmic binding protein-like II"/>
    <property type="match status" value="1"/>
</dbReference>
<dbReference type="Pfam" id="PF03466">
    <property type="entry name" value="LysR_substrate"/>
    <property type="match status" value="1"/>
</dbReference>